<evidence type="ECO:0000313" key="3">
    <source>
        <dbReference type="EMBL" id="QCY47699.1"/>
    </source>
</evidence>
<keyword evidence="3" id="KW-0378">Hydrolase</keyword>
<reference evidence="3 4" key="1">
    <citation type="submission" date="2018-12" db="EMBL/GenBank/DDBJ databases">
        <title>Complete Genome Sequence of Glutamicibacter creatinolyticus strain LGCM259,isolated from an abscess of a 12-year-old mare in Italy.</title>
        <authorList>
            <person name="Santos R.G."/>
            <person name="Silva A.L."/>
            <person name="Seyffert N."/>
            <person name="Castro T.L.P."/>
            <person name="Attili A.R."/>
            <person name="Rifici C."/>
            <person name="Mazzullo G."/>
            <person name="Brenig B."/>
            <person name="Venanzi F."/>
            <person name="Azevedo V."/>
        </authorList>
    </citation>
    <scope>NUCLEOTIDE SEQUENCE [LARGE SCALE GENOMIC DNA]</scope>
    <source>
        <strain evidence="3 4">LGCM 259</strain>
    </source>
</reference>
<evidence type="ECO:0000256" key="1">
    <source>
        <dbReference type="SAM" id="MobiDB-lite"/>
    </source>
</evidence>
<keyword evidence="4" id="KW-1185">Reference proteome</keyword>
<dbReference type="Gene3D" id="3.60.10.10">
    <property type="entry name" value="Endonuclease/exonuclease/phosphatase"/>
    <property type="match status" value="1"/>
</dbReference>
<dbReference type="InterPro" id="IPR036691">
    <property type="entry name" value="Endo/exonu/phosph_ase_sf"/>
</dbReference>
<dbReference type="AlphaFoldDB" id="A0A5B7WUX4"/>
<dbReference type="EMBL" id="CP034412">
    <property type="protein sequence ID" value="QCY47699.1"/>
    <property type="molecule type" value="Genomic_DNA"/>
</dbReference>
<evidence type="ECO:0000259" key="2">
    <source>
        <dbReference type="Pfam" id="PF03372"/>
    </source>
</evidence>
<dbReference type="RefSeq" id="WP_175419392.1">
    <property type="nucleotide sequence ID" value="NZ_CP034412.1"/>
</dbReference>
<sequence>MGPDVSDANLGRGSSGPLAAVVGKRRPPALHVMSWNIRRRMQYLFQREADQWRVRAPRLRALLEAEQPALLGVQEALADQVDFLIESLGGTYRAIGHGRDRQRADEQCPIIYDAQRLELLSWEQKALSNHPAQPGSMSWGNLVPRVLIEALFQDRGTGQRLQMINTHFDHLSAHSRLRSAQVIARLVRGSEHPTVVTGDLNARPGSAPLAQLLCENTLLDSLDAAPRRVATQWGTFAAYRAPTSRRPRVDWILVSPDLLVRSAGINGRQYGGGWGSDHLPVQAVIEVPIAGLPHPHPEPGQHQA</sequence>
<evidence type="ECO:0000313" key="4">
    <source>
        <dbReference type="Proteomes" id="UP000307000"/>
    </source>
</evidence>
<dbReference type="PANTHER" id="PTHR12121:SF36">
    <property type="entry name" value="ENDONUCLEASE_EXONUCLEASE_PHOSPHATASE DOMAIN-CONTAINING PROTEIN"/>
    <property type="match status" value="1"/>
</dbReference>
<keyword evidence="3" id="KW-0540">Nuclease</keyword>
<keyword evidence="3" id="KW-0269">Exonuclease</keyword>
<feature type="region of interest" description="Disordered" evidence="1">
    <location>
        <begin position="1"/>
        <end position="20"/>
    </location>
</feature>
<dbReference type="GO" id="GO:0000175">
    <property type="term" value="F:3'-5'-RNA exonuclease activity"/>
    <property type="evidence" value="ECO:0007669"/>
    <property type="project" value="TreeGrafter"/>
</dbReference>
<protein>
    <submittedName>
        <fullName evidence="3">Endonuclease/Exonuclease/phosphatase family protein</fullName>
    </submittedName>
</protein>
<name>A0A5B7WUX4_9MICC</name>
<dbReference type="PANTHER" id="PTHR12121">
    <property type="entry name" value="CARBON CATABOLITE REPRESSOR PROTEIN 4"/>
    <property type="match status" value="1"/>
</dbReference>
<accession>A0A5B7WUX4</accession>
<gene>
    <name evidence="3" type="ORF">GcLGCM259_1984</name>
</gene>
<feature type="domain" description="Endonuclease/exonuclease/phosphatase" evidence="2">
    <location>
        <begin position="33"/>
        <end position="278"/>
    </location>
</feature>
<dbReference type="SUPFAM" id="SSF56219">
    <property type="entry name" value="DNase I-like"/>
    <property type="match status" value="1"/>
</dbReference>
<dbReference type="InterPro" id="IPR005135">
    <property type="entry name" value="Endo/exonuclease/phosphatase"/>
</dbReference>
<proteinExistence type="predicted"/>
<dbReference type="Pfam" id="PF03372">
    <property type="entry name" value="Exo_endo_phos"/>
    <property type="match status" value="1"/>
</dbReference>
<keyword evidence="3" id="KW-0255">Endonuclease</keyword>
<dbReference type="CDD" id="cd09083">
    <property type="entry name" value="EEP-1"/>
    <property type="match status" value="1"/>
</dbReference>
<organism evidence="3 4">
    <name type="scientific">Glutamicibacter creatinolyticus</name>
    <dbReference type="NCBI Taxonomy" id="162496"/>
    <lineage>
        <taxon>Bacteria</taxon>
        <taxon>Bacillati</taxon>
        <taxon>Actinomycetota</taxon>
        <taxon>Actinomycetes</taxon>
        <taxon>Micrococcales</taxon>
        <taxon>Micrococcaceae</taxon>
        <taxon>Glutamicibacter</taxon>
    </lineage>
</organism>
<dbReference type="GO" id="GO:0004519">
    <property type="term" value="F:endonuclease activity"/>
    <property type="evidence" value="ECO:0007669"/>
    <property type="project" value="UniProtKB-KW"/>
</dbReference>
<dbReference type="Proteomes" id="UP000307000">
    <property type="component" value="Chromosome"/>
</dbReference>
<dbReference type="InterPro" id="IPR050410">
    <property type="entry name" value="CCR4/nocturin_mRNA_transcr"/>
</dbReference>
<dbReference type="KEGG" id="gcr:GcLGCM259_1984"/>